<protein>
    <recommendedName>
        <fullName evidence="10">L-threonylcarbamoyladenylate synthase</fullName>
        <ecNumber evidence="3">2.7.7.87</ecNumber>
    </recommendedName>
    <alternativeName>
        <fullName evidence="10">L-threonylcarbamoyladenylate synthase</fullName>
    </alternativeName>
</protein>
<dbReference type="GO" id="GO:0000049">
    <property type="term" value="F:tRNA binding"/>
    <property type="evidence" value="ECO:0007669"/>
    <property type="project" value="TreeGrafter"/>
</dbReference>
<dbReference type="GO" id="GO:0006450">
    <property type="term" value="P:regulation of translational fidelity"/>
    <property type="evidence" value="ECO:0007669"/>
    <property type="project" value="TreeGrafter"/>
</dbReference>
<dbReference type="EMBL" id="CP000805">
    <property type="protein sequence ID" value="ACD70608.1"/>
    <property type="molecule type" value="Genomic_DNA"/>
</dbReference>
<dbReference type="InterPro" id="IPR050156">
    <property type="entry name" value="TC-AMP_synthase_SUA5"/>
</dbReference>
<evidence type="ECO:0000256" key="9">
    <source>
        <dbReference type="ARBA" id="ARBA00022840"/>
    </source>
</evidence>
<keyword evidence="5" id="KW-0808">Transferase</keyword>
<evidence type="ECO:0000256" key="3">
    <source>
        <dbReference type="ARBA" id="ARBA00012584"/>
    </source>
</evidence>
<keyword evidence="9" id="KW-0067">ATP-binding</keyword>
<dbReference type="AlphaFoldDB" id="A0A0H3BIN4"/>
<evidence type="ECO:0000256" key="7">
    <source>
        <dbReference type="ARBA" id="ARBA00022695"/>
    </source>
</evidence>
<dbReference type="GO" id="GO:0003725">
    <property type="term" value="F:double-stranded RNA binding"/>
    <property type="evidence" value="ECO:0007669"/>
    <property type="project" value="InterPro"/>
</dbReference>
<dbReference type="GO" id="GO:0005737">
    <property type="term" value="C:cytoplasm"/>
    <property type="evidence" value="ECO:0007669"/>
    <property type="project" value="UniProtKB-SubCell"/>
</dbReference>
<dbReference type="InterPro" id="IPR006070">
    <property type="entry name" value="Sua5-like_dom"/>
</dbReference>
<keyword evidence="6" id="KW-0819">tRNA processing</keyword>
<gene>
    <name evidence="13" type="ordered locus">TPASS_0182</name>
</gene>
<evidence type="ECO:0000256" key="5">
    <source>
        <dbReference type="ARBA" id="ARBA00022679"/>
    </source>
</evidence>
<evidence type="ECO:0000256" key="2">
    <source>
        <dbReference type="ARBA" id="ARBA00007663"/>
    </source>
</evidence>
<evidence type="ECO:0000259" key="12">
    <source>
        <dbReference type="PROSITE" id="PS51163"/>
    </source>
</evidence>
<dbReference type="PANTHER" id="PTHR17490:SF16">
    <property type="entry name" value="THREONYLCARBAMOYL-AMP SYNTHASE"/>
    <property type="match status" value="1"/>
</dbReference>
<dbReference type="SUPFAM" id="SSF55821">
    <property type="entry name" value="YrdC/RibB"/>
    <property type="match status" value="1"/>
</dbReference>
<evidence type="ECO:0000256" key="4">
    <source>
        <dbReference type="ARBA" id="ARBA00022490"/>
    </source>
</evidence>
<name>A0A0H3BIN4_TREPS</name>
<dbReference type="Gene3D" id="3.90.870.10">
    <property type="entry name" value="DHBP synthase"/>
    <property type="match status" value="1"/>
</dbReference>
<keyword evidence="7" id="KW-0548">Nucleotidyltransferase</keyword>
<evidence type="ECO:0000256" key="6">
    <source>
        <dbReference type="ARBA" id="ARBA00022694"/>
    </source>
</evidence>
<dbReference type="PATRIC" id="fig|455434.6.peg.185"/>
<proteinExistence type="inferred from homology"/>
<evidence type="ECO:0000256" key="1">
    <source>
        <dbReference type="ARBA" id="ARBA00004496"/>
    </source>
</evidence>
<evidence type="ECO:0000313" key="13">
    <source>
        <dbReference type="EMBL" id="ACD70608.1"/>
    </source>
</evidence>
<evidence type="ECO:0000256" key="11">
    <source>
        <dbReference type="ARBA" id="ARBA00048366"/>
    </source>
</evidence>
<dbReference type="GO" id="GO:0008033">
    <property type="term" value="P:tRNA processing"/>
    <property type="evidence" value="ECO:0007669"/>
    <property type="project" value="UniProtKB-KW"/>
</dbReference>
<evidence type="ECO:0000313" key="14">
    <source>
        <dbReference type="Proteomes" id="UP000001202"/>
    </source>
</evidence>
<comment type="similarity">
    <text evidence="2">Belongs to the SUA5 family.</text>
</comment>
<dbReference type="PANTHER" id="PTHR17490">
    <property type="entry name" value="SUA5"/>
    <property type="match status" value="1"/>
</dbReference>
<dbReference type="GO" id="GO:0005524">
    <property type="term" value="F:ATP binding"/>
    <property type="evidence" value="ECO:0007669"/>
    <property type="project" value="UniProtKB-KW"/>
</dbReference>
<dbReference type="KEGG" id="tpp:TPASS_0182"/>
<comment type="catalytic activity">
    <reaction evidence="11">
        <text>L-threonine + hydrogencarbonate + ATP = L-threonylcarbamoyladenylate + diphosphate + H2O</text>
        <dbReference type="Rhea" id="RHEA:36407"/>
        <dbReference type="ChEBI" id="CHEBI:15377"/>
        <dbReference type="ChEBI" id="CHEBI:17544"/>
        <dbReference type="ChEBI" id="CHEBI:30616"/>
        <dbReference type="ChEBI" id="CHEBI:33019"/>
        <dbReference type="ChEBI" id="CHEBI:57926"/>
        <dbReference type="ChEBI" id="CHEBI:73682"/>
        <dbReference type="EC" id="2.7.7.87"/>
    </reaction>
</comment>
<dbReference type="InterPro" id="IPR017945">
    <property type="entry name" value="DHBP_synth_RibB-like_a/b_dom"/>
</dbReference>
<keyword evidence="4" id="KW-0963">Cytoplasm</keyword>
<comment type="subcellular location">
    <subcellularLocation>
        <location evidence="1">Cytoplasm</location>
    </subcellularLocation>
</comment>
<feature type="domain" description="YrdC-like" evidence="12">
    <location>
        <begin position="55"/>
        <end position="235"/>
    </location>
</feature>
<evidence type="ECO:0000256" key="8">
    <source>
        <dbReference type="ARBA" id="ARBA00022741"/>
    </source>
</evidence>
<organism evidence="13 14">
    <name type="scientific">Treponema pallidum subsp. pallidum (strain SS14)</name>
    <dbReference type="NCBI Taxonomy" id="455434"/>
    <lineage>
        <taxon>Bacteria</taxon>
        <taxon>Pseudomonadati</taxon>
        <taxon>Spirochaetota</taxon>
        <taxon>Spirochaetia</taxon>
        <taxon>Spirochaetales</taxon>
        <taxon>Treponemataceae</taxon>
        <taxon>Treponema</taxon>
    </lineage>
</organism>
<dbReference type="Proteomes" id="UP000001202">
    <property type="component" value="Chromosome"/>
</dbReference>
<accession>A0A0H3BIN4</accession>
<dbReference type="GO" id="GO:0061710">
    <property type="term" value="F:L-threonylcarbamoyladenylate synthase"/>
    <property type="evidence" value="ECO:0007669"/>
    <property type="project" value="UniProtKB-EC"/>
</dbReference>
<reference evidence="13 14" key="1">
    <citation type="journal article" date="2008" name="BMC Microbiol.">
        <title>Complete genome sequence of Treponema pallidum ssp. pallidum strain SS14 determined with oligonucleotide arrays.</title>
        <authorList>
            <person name="Matejkova P."/>
            <person name="Strouhal M."/>
            <person name="Smajs D."/>
            <person name="Norris S.J."/>
            <person name="Palzkill T."/>
            <person name="Petrosino J.F."/>
            <person name="Sodergren E."/>
            <person name="Norton J.E."/>
            <person name="Singh J."/>
            <person name="Richmond T.A."/>
            <person name="Molla M.N."/>
            <person name="Albert T.J."/>
            <person name="Weinstock G.M."/>
        </authorList>
    </citation>
    <scope>NUCLEOTIDE SEQUENCE [LARGE SCALE GENOMIC DNA]</scope>
    <source>
        <strain evidence="13 14">SS14</strain>
    </source>
</reference>
<sequence>MRTCIPLILGMHVRLLHLHVLATRVARCTRCASASLSSCYSCCGVARVRILKHEAQSAHAAARALKAGALVALPTDTVYGFSGLVPHAVPDLICLKARGCTETEGNRREGYPFIALLADPQDVVVYTGTRLPAEFRALWPGPYTFVLRMQDGATQAFRCPADLWLRSVIRAVGGAIFSTSANRHGEPPLQDAQDIDHIFGKHLALTVDAGPLTGSPSAVIDLTHPVPRVLRAGAAPLPLAGLERRDSPSLPHVGEVCKE</sequence>
<evidence type="ECO:0000256" key="10">
    <source>
        <dbReference type="ARBA" id="ARBA00029774"/>
    </source>
</evidence>
<keyword evidence="8" id="KW-0547">Nucleotide-binding</keyword>
<dbReference type="PROSITE" id="PS51163">
    <property type="entry name" value="YRDC"/>
    <property type="match status" value="1"/>
</dbReference>
<dbReference type="Pfam" id="PF01300">
    <property type="entry name" value="Sua5_yciO_yrdC"/>
    <property type="match status" value="1"/>
</dbReference>
<dbReference type="EC" id="2.7.7.87" evidence="3"/>